<evidence type="ECO:0000313" key="9">
    <source>
        <dbReference type="Proteomes" id="UP000824093"/>
    </source>
</evidence>
<dbReference type="AlphaFoldDB" id="A0A9D1S9H1"/>
<sequence>MFAIIKKEVKSYFLSPIGYVFIGLFLFMASIFFYLDVIYYGSTNFEYMFYSLSTILTFITPILTMRMFAEERKEGTDQLLFTSPVSISNIVFGKFLSAVIILVITELFTFLYYGILLCFGAPHLPTALVTLLGFLLLGTAYISFGMFASSLTENQIIAGITTIAFFILTWFMPQFSEGLEAFSLMTIFNTFPSGQLAINEIVTFLSFTLLFILLTIIVLQRKKSVK</sequence>
<evidence type="ECO:0000256" key="2">
    <source>
        <dbReference type="ARBA" id="ARBA00022475"/>
    </source>
</evidence>
<dbReference type="PANTHER" id="PTHR30294">
    <property type="entry name" value="MEMBRANE COMPONENT OF ABC TRANSPORTER YHHJ-RELATED"/>
    <property type="match status" value="1"/>
</dbReference>
<dbReference type="Proteomes" id="UP000824093">
    <property type="component" value="Unassembled WGS sequence"/>
</dbReference>
<feature type="transmembrane region" description="Helical" evidence="6">
    <location>
        <begin position="127"/>
        <end position="144"/>
    </location>
</feature>
<evidence type="ECO:0000259" key="7">
    <source>
        <dbReference type="Pfam" id="PF12698"/>
    </source>
</evidence>
<evidence type="ECO:0000256" key="1">
    <source>
        <dbReference type="ARBA" id="ARBA00004651"/>
    </source>
</evidence>
<name>A0A9D1S9H1_9FIRM</name>
<evidence type="ECO:0000313" key="8">
    <source>
        <dbReference type="EMBL" id="HIU51876.1"/>
    </source>
</evidence>
<dbReference type="Pfam" id="PF12698">
    <property type="entry name" value="ABC2_membrane_3"/>
    <property type="match status" value="1"/>
</dbReference>
<protein>
    <submittedName>
        <fullName evidence="8">ABC transporter permease subunit</fullName>
    </submittedName>
</protein>
<keyword evidence="5 6" id="KW-0472">Membrane</keyword>
<reference evidence="8" key="1">
    <citation type="submission" date="2020-10" db="EMBL/GenBank/DDBJ databases">
        <authorList>
            <person name="Gilroy R."/>
        </authorList>
    </citation>
    <scope>NUCLEOTIDE SEQUENCE</scope>
    <source>
        <strain evidence="8">CHK195-15760</strain>
    </source>
</reference>
<evidence type="ECO:0000256" key="5">
    <source>
        <dbReference type="ARBA" id="ARBA00023136"/>
    </source>
</evidence>
<dbReference type="InterPro" id="IPR013525">
    <property type="entry name" value="ABC2_TM"/>
</dbReference>
<gene>
    <name evidence="8" type="ORF">IAB70_04570</name>
</gene>
<feature type="domain" description="ABC-2 type transporter transmembrane" evidence="7">
    <location>
        <begin position="41"/>
        <end position="218"/>
    </location>
</feature>
<accession>A0A9D1S9H1</accession>
<proteinExistence type="predicted"/>
<evidence type="ECO:0000256" key="3">
    <source>
        <dbReference type="ARBA" id="ARBA00022692"/>
    </source>
</evidence>
<organism evidence="8 9">
    <name type="scientific">Candidatus Merdicola faecigallinarum</name>
    <dbReference type="NCBI Taxonomy" id="2840862"/>
    <lineage>
        <taxon>Bacteria</taxon>
        <taxon>Bacillati</taxon>
        <taxon>Bacillota</taxon>
        <taxon>Clostridia</taxon>
        <taxon>Candidatus Merdicola</taxon>
    </lineage>
</organism>
<keyword evidence="3 6" id="KW-0812">Transmembrane</keyword>
<keyword evidence="2" id="KW-1003">Cell membrane</keyword>
<feature type="transmembrane region" description="Helical" evidence="6">
    <location>
        <begin position="196"/>
        <end position="219"/>
    </location>
</feature>
<comment type="caution">
    <text evidence="8">The sequence shown here is derived from an EMBL/GenBank/DDBJ whole genome shotgun (WGS) entry which is preliminary data.</text>
</comment>
<feature type="transmembrane region" description="Helical" evidence="6">
    <location>
        <begin position="12"/>
        <end position="35"/>
    </location>
</feature>
<keyword evidence="4 6" id="KW-1133">Transmembrane helix</keyword>
<comment type="subcellular location">
    <subcellularLocation>
        <location evidence="1">Cell membrane</location>
        <topology evidence="1">Multi-pass membrane protein</topology>
    </subcellularLocation>
</comment>
<dbReference type="EMBL" id="DVNH01000029">
    <property type="protein sequence ID" value="HIU51876.1"/>
    <property type="molecule type" value="Genomic_DNA"/>
</dbReference>
<evidence type="ECO:0000256" key="4">
    <source>
        <dbReference type="ARBA" id="ARBA00022989"/>
    </source>
</evidence>
<evidence type="ECO:0000256" key="6">
    <source>
        <dbReference type="SAM" id="Phobius"/>
    </source>
</evidence>
<dbReference type="GO" id="GO:0140359">
    <property type="term" value="F:ABC-type transporter activity"/>
    <property type="evidence" value="ECO:0007669"/>
    <property type="project" value="InterPro"/>
</dbReference>
<dbReference type="GO" id="GO:0005886">
    <property type="term" value="C:plasma membrane"/>
    <property type="evidence" value="ECO:0007669"/>
    <property type="project" value="UniProtKB-SubCell"/>
</dbReference>
<dbReference type="InterPro" id="IPR051449">
    <property type="entry name" value="ABC-2_transporter_component"/>
</dbReference>
<reference evidence="8" key="2">
    <citation type="journal article" date="2021" name="PeerJ">
        <title>Extensive microbial diversity within the chicken gut microbiome revealed by metagenomics and culture.</title>
        <authorList>
            <person name="Gilroy R."/>
            <person name="Ravi A."/>
            <person name="Getino M."/>
            <person name="Pursley I."/>
            <person name="Horton D.L."/>
            <person name="Alikhan N.F."/>
            <person name="Baker D."/>
            <person name="Gharbi K."/>
            <person name="Hall N."/>
            <person name="Watson M."/>
            <person name="Adriaenssens E.M."/>
            <person name="Foster-Nyarko E."/>
            <person name="Jarju S."/>
            <person name="Secka A."/>
            <person name="Antonio M."/>
            <person name="Oren A."/>
            <person name="Chaudhuri R.R."/>
            <person name="La Ragione R."/>
            <person name="Hildebrand F."/>
            <person name="Pallen M.J."/>
        </authorList>
    </citation>
    <scope>NUCLEOTIDE SEQUENCE</scope>
    <source>
        <strain evidence="8">CHK195-15760</strain>
    </source>
</reference>
<feature type="transmembrane region" description="Helical" evidence="6">
    <location>
        <begin position="47"/>
        <end position="69"/>
    </location>
</feature>
<feature type="transmembrane region" description="Helical" evidence="6">
    <location>
        <begin position="90"/>
        <end position="115"/>
    </location>
</feature>
<feature type="transmembrane region" description="Helical" evidence="6">
    <location>
        <begin position="156"/>
        <end position="176"/>
    </location>
</feature>
<dbReference type="PANTHER" id="PTHR30294:SF29">
    <property type="entry name" value="MULTIDRUG ABC TRANSPORTER PERMEASE YBHS-RELATED"/>
    <property type="match status" value="1"/>
</dbReference>